<dbReference type="Proteomes" id="UP000034487">
    <property type="component" value="Unassembled WGS sequence"/>
</dbReference>
<dbReference type="AlphaFoldDB" id="A0A0G1QGG0"/>
<organism evidence="1 2">
    <name type="scientific">Berkelbacteria bacterium GW2011_GWA2_46_7</name>
    <dbReference type="NCBI Taxonomy" id="1618335"/>
    <lineage>
        <taxon>Bacteria</taxon>
        <taxon>Candidatus Berkelbacteria</taxon>
    </lineage>
</organism>
<accession>A0A0G1QGG0</accession>
<reference evidence="1 2" key="1">
    <citation type="journal article" date="2015" name="Nature">
        <title>rRNA introns, odd ribosomes, and small enigmatic genomes across a large radiation of phyla.</title>
        <authorList>
            <person name="Brown C.T."/>
            <person name="Hug L.A."/>
            <person name="Thomas B.C."/>
            <person name="Sharon I."/>
            <person name="Castelle C.J."/>
            <person name="Singh A."/>
            <person name="Wilkins M.J."/>
            <person name="Williams K.H."/>
            <person name="Banfield J.F."/>
        </authorList>
    </citation>
    <scope>NUCLEOTIDE SEQUENCE [LARGE SCALE GENOMIC DNA]</scope>
</reference>
<dbReference type="Gene3D" id="3.90.1530.30">
    <property type="match status" value="1"/>
</dbReference>
<evidence type="ECO:0000313" key="1">
    <source>
        <dbReference type="EMBL" id="KKU44071.1"/>
    </source>
</evidence>
<comment type="caution">
    <text evidence="1">The sequence shown here is derived from an EMBL/GenBank/DDBJ whole genome shotgun (WGS) entry which is preliminary data.</text>
</comment>
<sequence>MAITVSTVPIRKVGTNDGRPTLISLSMINILPQMRTVFDPNYIKELALNIDKEGVMQAPGVAQHLSRRSCEKFLEIFNRVKRTSLTAKGLKSIGKTYTLLIFGECRIRALRLIWENGKPTLEGFESQQFLGEYFLRRFGADQVDVNCYNGIDALDALGKQLSENAYKAPSPW</sequence>
<gene>
    <name evidence="1" type="ORF">UX60_C0011G0001</name>
</gene>
<protein>
    <submittedName>
        <fullName evidence="1">Uncharacterized protein</fullName>
    </submittedName>
</protein>
<proteinExistence type="predicted"/>
<dbReference type="EMBL" id="LCMV01000011">
    <property type="protein sequence ID" value="KKU44071.1"/>
    <property type="molecule type" value="Genomic_DNA"/>
</dbReference>
<feature type="non-terminal residue" evidence="1">
    <location>
        <position position="172"/>
    </location>
</feature>
<evidence type="ECO:0000313" key="2">
    <source>
        <dbReference type="Proteomes" id="UP000034487"/>
    </source>
</evidence>
<name>A0A0G1QGG0_9BACT</name>